<geneLocation type="plasmid" evidence="2">
    <name>pLPM_part_2</name>
</geneLocation>
<protein>
    <submittedName>
        <fullName evidence="2">Helix-turn-helix transcriptional regulator</fullName>
    </submittedName>
</protein>
<dbReference type="RefSeq" id="WP_302881512.1">
    <property type="nucleotide sequence ID" value="NZ_JAUMKJ010000092.1"/>
</dbReference>
<dbReference type="PROSITE" id="PS50943">
    <property type="entry name" value="HTH_CROC1"/>
    <property type="match status" value="1"/>
</dbReference>
<keyword evidence="2" id="KW-0614">Plasmid</keyword>
<gene>
    <name evidence="2" type="ORF">Q3C12_34005</name>
</gene>
<evidence type="ECO:0000313" key="3">
    <source>
        <dbReference type="Proteomes" id="UP001168883"/>
    </source>
</evidence>
<sequence length="446" mass="51789">MTVVNRSLRWEIEDQMKQHGYNINQLAELTGINPGNLSMALNGISRSLTINQLDALGKLFGKVPGWLYELYTEECISEEKLSRPRLVPYLVRCAEVGRNDCIDAVVSKILDSQRNVNIIYSAAEKLFHKGKHKQSEGFYELVVENVKDSFSEMLSMSHYRLFTIAIQGTDAEKNWKAVIRFDPFRNRLPENYQLDAVFQLARVCYSLKKWVEVEKYAGELEVLSTTLCSEEVAPKRHPVYYYGMAFLYKGLVLERRGFYEQSKKYVENYANLEWFEPLDEAGQKEVEQFKIWGKANLYTLEVLSGNESIINEYADYLASLNRLNDVVAGLNAILASANMYKFNVDHVLTRFAGSIGRFDLFNHDPILSERHLRYRYSRAIYEFSNGRIQEGLDETLRCISLAKNMKRYEDGFQCVALFETYRERASAQQLKTYRSAMRVREEVFLE</sequence>
<dbReference type="InterPro" id="IPR010982">
    <property type="entry name" value="Lambda_DNA-bd_dom_sf"/>
</dbReference>
<dbReference type="EMBL" id="JAUMKJ010000092">
    <property type="protein sequence ID" value="MDO3682013.1"/>
    <property type="molecule type" value="Genomic_DNA"/>
</dbReference>
<dbReference type="SUPFAM" id="SSF47413">
    <property type="entry name" value="lambda repressor-like DNA-binding domains"/>
    <property type="match status" value="1"/>
</dbReference>
<dbReference type="CDD" id="cd00093">
    <property type="entry name" value="HTH_XRE"/>
    <property type="match status" value="1"/>
</dbReference>
<dbReference type="InterPro" id="IPR001387">
    <property type="entry name" value="Cro/C1-type_HTH"/>
</dbReference>
<accession>A0ABT8VM02</accession>
<dbReference type="SMART" id="SM00530">
    <property type="entry name" value="HTH_XRE"/>
    <property type="match status" value="1"/>
</dbReference>
<evidence type="ECO:0000259" key="1">
    <source>
        <dbReference type="PROSITE" id="PS50943"/>
    </source>
</evidence>
<evidence type="ECO:0000313" key="2">
    <source>
        <dbReference type="EMBL" id="MDO3682013.1"/>
    </source>
</evidence>
<dbReference type="Proteomes" id="UP001168883">
    <property type="component" value="Unassembled WGS sequence"/>
</dbReference>
<keyword evidence="3" id="KW-1185">Reference proteome</keyword>
<name>A0ABT8VM02_9BACL</name>
<reference evidence="2" key="1">
    <citation type="submission" date="2023-07" db="EMBL/GenBank/DDBJ databases">
        <authorList>
            <person name="Aktuganov G."/>
            <person name="Boyko T."/>
            <person name="Delegan Y."/>
            <person name="Galimzianova N."/>
            <person name="Gilvanova E."/>
            <person name="Korobov V."/>
            <person name="Kuzmina L."/>
            <person name="Melentiev A."/>
            <person name="Milman P."/>
            <person name="Ryabova A."/>
            <person name="Stupak E."/>
            <person name="Yasakov T."/>
            <person name="Zharikova N."/>
            <person name="Zhurenko E."/>
        </authorList>
    </citation>
    <scope>NUCLEOTIDE SEQUENCE</scope>
    <source>
        <strain evidence="2">IB-739</strain>
        <plasmid evidence="2">pLPM_part_2</plasmid>
    </source>
</reference>
<feature type="domain" description="HTH cro/C1-type" evidence="1">
    <location>
        <begin position="12"/>
        <end position="67"/>
    </location>
</feature>
<organism evidence="2 3">
    <name type="scientific">Paenibacillus ehimensis</name>
    <dbReference type="NCBI Taxonomy" id="79264"/>
    <lineage>
        <taxon>Bacteria</taxon>
        <taxon>Bacillati</taxon>
        <taxon>Bacillota</taxon>
        <taxon>Bacilli</taxon>
        <taxon>Bacillales</taxon>
        <taxon>Paenibacillaceae</taxon>
        <taxon>Paenibacillus</taxon>
    </lineage>
</organism>
<dbReference type="Pfam" id="PF13443">
    <property type="entry name" value="HTH_26"/>
    <property type="match status" value="1"/>
</dbReference>
<comment type="caution">
    <text evidence="2">The sequence shown here is derived from an EMBL/GenBank/DDBJ whole genome shotgun (WGS) entry which is preliminary data.</text>
</comment>
<proteinExistence type="predicted"/>